<feature type="chain" id="PRO_5043836629" evidence="2">
    <location>
        <begin position="19"/>
        <end position="153"/>
    </location>
</feature>
<accession>A0AAX4JDI7</accession>
<dbReference type="GeneID" id="90541886"/>
<keyword evidence="1" id="KW-0812">Transmembrane</keyword>
<organism evidence="3 4">
    <name type="scientific">Vairimorpha necatrix</name>
    <dbReference type="NCBI Taxonomy" id="6039"/>
    <lineage>
        <taxon>Eukaryota</taxon>
        <taxon>Fungi</taxon>
        <taxon>Fungi incertae sedis</taxon>
        <taxon>Microsporidia</taxon>
        <taxon>Nosematidae</taxon>
        <taxon>Vairimorpha</taxon>
    </lineage>
</organism>
<protein>
    <submittedName>
        <fullName evidence="3">Membrane protein</fullName>
    </submittedName>
</protein>
<evidence type="ECO:0000256" key="2">
    <source>
        <dbReference type="SAM" id="SignalP"/>
    </source>
</evidence>
<dbReference type="Proteomes" id="UP001334084">
    <property type="component" value="Chromosome 7"/>
</dbReference>
<dbReference type="KEGG" id="vnx:VNE69_07130"/>
<name>A0AAX4JDI7_9MICR</name>
<dbReference type="EMBL" id="CP142732">
    <property type="protein sequence ID" value="WUR04062.1"/>
    <property type="molecule type" value="Genomic_DNA"/>
</dbReference>
<feature type="transmembrane region" description="Helical" evidence="1">
    <location>
        <begin position="124"/>
        <end position="151"/>
    </location>
</feature>
<keyword evidence="1" id="KW-1133">Transmembrane helix</keyword>
<keyword evidence="1" id="KW-0472">Membrane</keyword>
<evidence type="ECO:0000256" key="1">
    <source>
        <dbReference type="SAM" id="Phobius"/>
    </source>
</evidence>
<proteinExistence type="predicted"/>
<dbReference type="RefSeq" id="XP_065330207.1">
    <property type="nucleotide sequence ID" value="XM_065474135.1"/>
</dbReference>
<dbReference type="AlphaFoldDB" id="A0AAX4JDI7"/>
<evidence type="ECO:0000313" key="4">
    <source>
        <dbReference type="Proteomes" id="UP001334084"/>
    </source>
</evidence>
<feature type="signal peptide" evidence="2">
    <location>
        <begin position="1"/>
        <end position="18"/>
    </location>
</feature>
<reference evidence="3" key="1">
    <citation type="journal article" date="2024" name="BMC Genomics">
        <title>Functional annotation of a divergent genome using sequence and structure-based similarity.</title>
        <authorList>
            <person name="Svedberg D."/>
            <person name="Winiger R.R."/>
            <person name="Berg A."/>
            <person name="Sharma H."/>
            <person name="Tellgren-Roth C."/>
            <person name="Debrunner-Vossbrinck B.A."/>
            <person name="Vossbrinck C.R."/>
            <person name="Barandun J."/>
        </authorList>
    </citation>
    <scope>NUCLEOTIDE SEQUENCE</scope>
    <source>
        <strain evidence="3">Illinois isolate</strain>
    </source>
</reference>
<gene>
    <name evidence="3" type="ORF">VNE69_07130</name>
</gene>
<keyword evidence="2" id="KW-0732">Signal</keyword>
<keyword evidence="4" id="KW-1185">Reference proteome</keyword>
<evidence type="ECO:0000313" key="3">
    <source>
        <dbReference type="EMBL" id="WUR04062.1"/>
    </source>
</evidence>
<sequence length="153" mass="17626">MSFLCLLIQSILTTEVEECNNNKNTHLLDDKFDVSTAEKTNIDPDDSRQEKEIGQSRVVNGAAQISIEETILQKRNNIDENNCKGVLVNFYNKKNYIETSPLLKTEYKKKKINKQRRRFTKFLYGNYGLTVIVLIIFGTFVAGMFSGIYIMQI</sequence>